<evidence type="ECO:0000313" key="1">
    <source>
        <dbReference type="EMBL" id="WDF82356.1"/>
    </source>
</evidence>
<keyword evidence="2" id="KW-1185">Reference proteome</keyword>
<name>A0ABY7WTP3_9LACO</name>
<organism evidence="1 2">
    <name type="scientific">Lacticaseibacillus pabuli</name>
    <dbReference type="NCBI Taxonomy" id="3025672"/>
    <lineage>
        <taxon>Bacteria</taxon>
        <taxon>Bacillati</taxon>
        <taxon>Bacillota</taxon>
        <taxon>Bacilli</taxon>
        <taxon>Lactobacillales</taxon>
        <taxon>Lactobacillaceae</taxon>
        <taxon>Lacticaseibacillus</taxon>
    </lineage>
</organism>
<sequence length="48" mass="5016">MAIKLVTIDIDDTLLNSKGEIMPTTHAAIKAAMAKGVQGCKLICGSSR</sequence>
<proteinExistence type="predicted"/>
<gene>
    <name evidence="1" type="ORF">PQ472_10755</name>
</gene>
<protein>
    <submittedName>
        <fullName evidence="1">HAD hydrolase family protein</fullName>
    </submittedName>
</protein>
<dbReference type="EMBL" id="CP117884">
    <property type="protein sequence ID" value="WDF82356.1"/>
    <property type="molecule type" value="Genomic_DNA"/>
</dbReference>
<keyword evidence="1" id="KW-0378">Hydrolase</keyword>
<dbReference type="InterPro" id="IPR036412">
    <property type="entry name" value="HAD-like_sf"/>
</dbReference>
<dbReference type="RefSeq" id="WP_274259753.1">
    <property type="nucleotide sequence ID" value="NZ_CP117884.1"/>
</dbReference>
<dbReference type="Proteomes" id="UP001220377">
    <property type="component" value="Chromosome"/>
</dbReference>
<dbReference type="InterPro" id="IPR023214">
    <property type="entry name" value="HAD_sf"/>
</dbReference>
<dbReference type="Pfam" id="PF08282">
    <property type="entry name" value="Hydrolase_3"/>
    <property type="match status" value="1"/>
</dbReference>
<dbReference type="Gene3D" id="3.40.50.1000">
    <property type="entry name" value="HAD superfamily/HAD-like"/>
    <property type="match status" value="1"/>
</dbReference>
<evidence type="ECO:0000313" key="2">
    <source>
        <dbReference type="Proteomes" id="UP001220377"/>
    </source>
</evidence>
<accession>A0ABY7WTP3</accession>
<dbReference type="GO" id="GO:0016787">
    <property type="term" value="F:hydrolase activity"/>
    <property type="evidence" value="ECO:0007669"/>
    <property type="project" value="UniProtKB-KW"/>
</dbReference>
<dbReference type="SUPFAM" id="SSF56784">
    <property type="entry name" value="HAD-like"/>
    <property type="match status" value="1"/>
</dbReference>
<reference evidence="1 2" key="1">
    <citation type="submission" date="2023-02" db="EMBL/GenBank/DDBJ databases">
        <title>Genome sequence of Lacticaseibacillus sp. KACC 23028.</title>
        <authorList>
            <person name="Kim S."/>
            <person name="Heo J."/>
            <person name="Kwon S.-W."/>
        </authorList>
    </citation>
    <scope>NUCLEOTIDE SEQUENCE [LARGE SCALE GENOMIC DNA]</scope>
    <source>
        <strain evidence="1 2">KACC 23028</strain>
    </source>
</reference>